<dbReference type="Gene3D" id="1.50.10.10">
    <property type="match status" value="1"/>
</dbReference>
<dbReference type="PRINTS" id="PR01950">
    <property type="entry name" value="LANCSUPER"/>
</dbReference>
<dbReference type="OrthoDB" id="10257263at2759"/>
<gene>
    <name evidence="2" type="ORF">CRHIZ90672A_00014123</name>
</gene>
<protein>
    <submittedName>
        <fullName evidence="2">Uncharacterized protein</fullName>
    </submittedName>
</protein>
<dbReference type="InterPro" id="IPR007822">
    <property type="entry name" value="LANC-like"/>
</dbReference>
<dbReference type="Proteomes" id="UP000696573">
    <property type="component" value="Unassembled WGS sequence"/>
</dbReference>
<dbReference type="Pfam" id="PF05147">
    <property type="entry name" value="LANC_like"/>
    <property type="match status" value="1"/>
</dbReference>
<organism evidence="2 3">
    <name type="scientific">Clonostachys rhizophaga</name>
    <dbReference type="NCBI Taxonomy" id="160324"/>
    <lineage>
        <taxon>Eukaryota</taxon>
        <taxon>Fungi</taxon>
        <taxon>Dikarya</taxon>
        <taxon>Ascomycota</taxon>
        <taxon>Pezizomycotina</taxon>
        <taxon>Sordariomycetes</taxon>
        <taxon>Hypocreomycetidae</taxon>
        <taxon>Hypocreales</taxon>
        <taxon>Bionectriaceae</taxon>
        <taxon>Clonostachys</taxon>
    </lineage>
</organism>
<dbReference type="InterPro" id="IPR012341">
    <property type="entry name" value="6hp_glycosidase-like_sf"/>
</dbReference>
<dbReference type="EMBL" id="CABFNQ020000485">
    <property type="protein sequence ID" value="CAH0016815.1"/>
    <property type="molecule type" value="Genomic_DNA"/>
</dbReference>
<keyword evidence="3" id="KW-1185">Reference proteome</keyword>
<proteinExistence type="predicted"/>
<reference evidence="2" key="1">
    <citation type="submission" date="2021-10" db="EMBL/GenBank/DDBJ databases">
        <authorList>
            <person name="Piombo E."/>
        </authorList>
    </citation>
    <scope>NUCLEOTIDE SEQUENCE</scope>
</reference>
<sequence length="415" mass="46535">METVEQRYISNNMRVQFLASSPLENMKASLEQVLKTTPPKKSYSNRELGGLFSGYTGLAYLFLRLSAGHPDLTVMGHNLRFWAERYLDGDRGSLVLESGNCGLASEKLSFLAVLCCLTKDLGHLKRFLGDVPLLLGPYPPSRGDPFPSEMIYGRAGTLYLIRMIKQWVPEFAPCLESPTLRIAEVIMRTDDDGQGNWEWHGKRYYGAAHGEIGIITQLVLSVPSLAVELAPRLEDLLRLQLQDGNWPSSEKKRREGKPAKLLQWCHGAPGFIYSLEALRPYFPRHQDDIDFAIEKARELIWRHGILVKEPSLCHGLFGNALRGLQTRGYGICEANHGMWGSLICRALPCDARREHFLALASTDSVEKVRGHDPELFAPASYGKGWAVLLTYHASAAWAWAVCGYNTPPFLLYTDV</sequence>
<dbReference type="SUPFAM" id="SSF158745">
    <property type="entry name" value="LanC-like"/>
    <property type="match status" value="1"/>
</dbReference>
<name>A0A9N9V1E2_9HYPO</name>
<keyword evidence="1" id="KW-0479">Metal-binding</keyword>
<evidence type="ECO:0000313" key="2">
    <source>
        <dbReference type="EMBL" id="CAH0016815.1"/>
    </source>
</evidence>
<comment type="caution">
    <text evidence="2">The sequence shown here is derived from an EMBL/GenBank/DDBJ whole genome shotgun (WGS) entry which is preliminary data.</text>
</comment>
<feature type="binding site" evidence="1">
    <location>
        <position position="265"/>
    </location>
    <ligand>
        <name>Zn(2+)</name>
        <dbReference type="ChEBI" id="CHEBI:29105"/>
    </ligand>
</feature>
<dbReference type="GO" id="GO:0005886">
    <property type="term" value="C:plasma membrane"/>
    <property type="evidence" value="ECO:0007669"/>
    <property type="project" value="TreeGrafter"/>
</dbReference>
<dbReference type="PANTHER" id="PTHR12736">
    <property type="entry name" value="LANC-LIKE PROTEIN"/>
    <property type="match status" value="1"/>
</dbReference>
<dbReference type="PANTHER" id="PTHR12736:SF7">
    <property type="entry name" value="LANC-LIKE PROTEIN 3"/>
    <property type="match status" value="1"/>
</dbReference>
<keyword evidence="1" id="KW-0862">Zinc</keyword>
<dbReference type="GO" id="GO:0005975">
    <property type="term" value="P:carbohydrate metabolic process"/>
    <property type="evidence" value="ECO:0007669"/>
    <property type="project" value="InterPro"/>
</dbReference>
<dbReference type="GO" id="GO:0046872">
    <property type="term" value="F:metal ion binding"/>
    <property type="evidence" value="ECO:0007669"/>
    <property type="project" value="UniProtKB-KW"/>
</dbReference>
<evidence type="ECO:0000313" key="3">
    <source>
        <dbReference type="Proteomes" id="UP000696573"/>
    </source>
</evidence>
<evidence type="ECO:0000256" key="1">
    <source>
        <dbReference type="PIRSR" id="PIRSR607822-1"/>
    </source>
</evidence>
<feature type="binding site" evidence="1">
    <location>
        <position position="313"/>
    </location>
    <ligand>
        <name>Zn(2+)</name>
        <dbReference type="ChEBI" id="CHEBI:29105"/>
    </ligand>
</feature>
<dbReference type="AlphaFoldDB" id="A0A9N9V1E2"/>
<dbReference type="CDD" id="cd04794">
    <property type="entry name" value="euk_LANCL"/>
    <property type="match status" value="1"/>
</dbReference>
<dbReference type="GO" id="GO:0031179">
    <property type="term" value="P:peptide modification"/>
    <property type="evidence" value="ECO:0007669"/>
    <property type="project" value="InterPro"/>
</dbReference>
<feature type="binding site" evidence="1">
    <location>
        <position position="314"/>
    </location>
    <ligand>
        <name>Zn(2+)</name>
        <dbReference type="ChEBI" id="CHEBI:29105"/>
    </ligand>
</feature>
<dbReference type="SMART" id="SM01260">
    <property type="entry name" value="LANC_like"/>
    <property type="match status" value="1"/>
</dbReference>
<accession>A0A9N9V1E2</accession>